<evidence type="ECO:0000259" key="1">
    <source>
        <dbReference type="Pfam" id="PF02272"/>
    </source>
</evidence>
<dbReference type="GO" id="GO:0003676">
    <property type="term" value="F:nucleic acid binding"/>
    <property type="evidence" value="ECO:0007669"/>
    <property type="project" value="InterPro"/>
</dbReference>
<reference evidence="2" key="1">
    <citation type="submission" date="2022-09" db="EMBL/GenBank/DDBJ databases">
        <title>Haloadaptaus new haloarchaeum isolated from saline soil.</title>
        <authorList>
            <person name="Duran-Viseras A."/>
            <person name="Sanchez-Porro C."/>
            <person name="Ventosa A."/>
        </authorList>
    </citation>
    <scope>NUCLEOTIDE SEQUENCE</scope>
    <source>
        <strain evidence="2">F3-133</strain>
    </source>
</reference>
<sequence length="369" mass="37976">MSVEEAVDRLASKGFVRVVGHADADGVASAACICSALTETGIGYRFTALDDPSEVASTDGDVFCDLGAQYLNGIDDGVVIDHHPPHGSFDGVVVGTDAPSSSIAAHRVASRLSSGDPVSALVGAMGDDVPLSEVSDVVDEALAAGVERDEGVRLVGNDAAEALTYSTRPFTRLSGSPDEARRFAESVGDDELPTAVVLLALTNEGTRAETAADLVGDVYRMPSGVGLHELSRYVETCAVSGKPGLGFSTCLDPASCIDEARSVWRAFESTLIETVRGARIEEGSPSFAYVDGSLDTGAVADVLLDRVTGDIVVVGDGEASFRAEGFDCERVAREAALTVGGAGGGHASRAGASFDVGDEEFAQAVRKAL</sequence>
<name>A0A9Q4C5Q5_9EURY</name>
<dbReference type="EMBL" id="RKLV01000014">
    <property type="protein sequence ID" value="MCX2819948.1"/>
    <property type="molecule type" value="Genomic_DNA"/>
</dbReference>
<organism evidence="2 3">
    <name type="scientific">Halorutilus salinus</name>
    <dbReference type="NCBI Taxonomy" id="2487751"/>
    <lineage>
        <taxon>Archaea</taxon>
        <taxon>Methanobacteriati</taxon>
        <taxon>Methanobacteriota</taxon>
        <taxon>Stenosarchaea group</taxon>
        <taxon>Halobacteria</taxon>
        <taxon>Halorutilales</taxon>
        <taxon>Halorutilaceae</taxon>
        <taxon>Halorutilus</taxon>
    </lineage>
</organism>
<dbReference type="InterPro" id="IPR038763">
    <property type="entry name" value="DHH_sf"/>
</dbReference>
<proteinExistence type="predicted"/>
<keyword evidence="3" id="KW-1185">Reference proteome</keyword>
<dbReference type="Pfam" id="PF02272">
    <property type="entry name" value="DHHA1"/>
    <property type="match status" value="1"/>
</dbReference>
<dbReference type="InterPro" id="IPR003156">
    <property type="entry name" value="DHHA1_dom"/>
</dbReference>
<dbReference type="RefSeq" id="WP_266088669.1">
    <property type="nucleotide sequence ID" value="NZ_RKLV01000014.1"/>
</dbReference>
<comment type="caution">
    <text evidence="2">The sequence shown here is derived from an EMBL/GenBank/DDBJ whole genome shotgun (WGS) entry which is preliminary data.</text>
</comment>
<dbReference type="Proteomes" id="UP001149411">
    <property type="component" value="Unassembled WGS sequence"/>
</dbReference>
<protein>
    <submittedName>
        <fullName evidence="2">DHHA1 domain-containing protein</fullName>
    </submittedName>
</protein>
<feature type="domain" description="DHHA1" evidence="1">
    <location>
        <begin position="297"/>
        <end position="364"/>
    </location>
</feature>
<dbReference type="AlphaFoldDB" id="A0A9Q4C5Q5"/>
<gene>
    <name evidence="2" type="ORF">EGH25_11360</name>
</gene>
<evidence type="ECO:0000313" key="3">
    <source>
        <dbReference type="Proteomes" id="UP001149411"/>
    </source>
</evidence>
<dbReference type="SUPFAM" id="SSF64182">
    <property type="entry name" value="DHH phosphoesterases"/>
    <property type="match status" value="1"/>
</dbReference>
<accession>A0A9Q4C5Q5</accession>
<evidence type="ECO:0000313" key="2">
    <source>
        <dbReference type="EMBL" id="MCX2819948.1"/>
    </source>
</evidence>